<dbReference type="PANTHER" id="PTHR10039:SF15">
    <property type="entry name" value="NACHT DOMAIN-CONTAINING PROTEIN"/>
    <property type="match status" value="1"/>
</dbReference>
<dbReference type="Pfam" id="PF22939">
    <property type="entry name" value="WHD_GPIID"/>
    <property type="match status" value="1"/>
</dbReference>
<dbReference type="RefSeq" id="XP_070884361.1">
    <property type="nucleotide sequence ID" value="XM_071025221.1"/>
</dbReference>
<evidence type="ECO:0000259" key="1">
    <source>
        <dbReference type="Pfam" id="PF22939"/>
    </source>
</evidence>
<feature type="domain" description="GPI inositol-deacylase winged helix" evidence="1">
    <location>
        <begin position="56"/>
        <end position="137"/>
    </location>
</feature>
<keyword evidence="3" id="KW-1185">Reference proteome</keyword>
<dbReference type="EMBL" id="JBFXLQ010000032">
    <property type="protein sequence ID" value="KAL2865382.1"/>
    <property type="molecule type" value="Genomic_DNA"/>
</dbReference>
<gene>
    <name evidence="2" type="ORF">BJX67DRAFT_183473</name>
</gene>
<evidence type="ECO:0000313" key="2">
    <source>
        <dbReference type="EMBL" id="KAL2865382.1"/>
    </source>
</evidence>
<dbReference type="Proteomes" id="UP001610432">
    <property type="component" value="Unassembled WGS sequence"/>
</dbReference>
<organism evidence="2 3">
    <name type="scientific">Aspergillus lucknowensis</name>
    <dbReference type="NCBI Taxonomy" id="176173"/>
    <lineage>
        <taxon>Eukaryota</taxon>
        <taxon>Fungi</taxon>
        <taxon>Dikarya</taxon>
        <taxon>Ascomycota</taxon>
        <taxon>Pezizomycotina</taxon>
        <taxon>Eurotiomycetes</taxon>
        <taxon>Eurotiomycetidae</taxon>
        <taxon>Eurotiales</taxon>
        <taxon>Aspergillaceae</taxon>
        <taxon>Aspergillus</taxon>
        <taxon>Aspergillus subgen. Nidulantes</taxon>
    </lineage>
</organism>
<protein>
    <recommendedName>
        <fullName evidence="1">GPI inositol-deacylase winged helix domain-containing protein</fullName>
    </recommendedName>
</protein>
<sequence>MFLLANLYLRTLEGRGNPNAIKTALEGLSRRNRASWQSNKPRALSQAYDHAMERVMRQKTDLCALARKVLSWIVCAKIPLRTAEIQHALAANTGECELEKDSIPTIDDMISVCAGLVTVDKKTDIIRLVHYTTQEYFDIARDRWFPQAMDDITAACVTYLSYDRFETGFCVTQRGFDQRLRMNALYSYASRYWGHHARDAAPDSLISRFLSSSPKVEASSQALWAMQGRLADHSRGQQDMLQGAFGCTFWTNMGFG</sequence>
<proteinExistence type="predicted"/>
<name>A0ABR4LLX3_9EURO</name>
<dbReference type="InterPro" id="IPR054471">
    <property type="entry name" value="GPIID_WHD"/>
</dbReference>
<dbReference type="GeneID" id="98140293"/>
<evidence type="ECO:0000313" key="3">
    <source>
        <dbReference type="Proteomes" id="UP001610432"/>
    </source>
</evidence>
<reference evidence="2 3" key="1">
    <citation type="submission" date="2024-07" db="EMBL/GenBank/DDBJ databases">
        <title>Section-level genome sequencing and comparative genomics of Aspergillus sections Usti and Cavernicolus.</title>
        <authorList>
            <consortium name="Lawrence Berkeley National Laboratory"/>
            <person name="Nybo J.L."/>
            <person name="Vesth T.C."/>
            <person name="Theobald S."/>
            <person name="Frisvad J.C."/>
            <person name="Larsen T.O."/>
            <person name="Kjaerboelling I."/>
            <person name="Rothschild-Mancinelli K."/>
            <person name="Lyhne E.K."/>
            <person name="Kogle M.E."/>
            <person name="Barry K."/>
            <person name="Clum A."/>
            <person name="Na H."/>
            <person name="Ledsgaard L."/>
            <person name="Lin J."/>
            <person name="Lipzen A."/>
            <person name="Kuo A."/>
            <person name="Riley R."/>
            <person name="Mondo S."/>
            <person name="Labutti K."/>
            <person name="Haridas S."/>
            <person name="Pangalinan J."/>
            <person name="Salamov A.A."/>
            <person name="Simmons B.A."/>
            <person name="Magnuson J.K."/>
            <person name="Chen J."/>
            <person name="Drula E."/>
            <person name="Henrissat B."/>
            <person name="Wiebenga A."/>
            <person name="Lubbers R.J."/>
            <person name="Gomes A.C."/>
            <person name="Macurrencykelacurrency M.R."/>
            <person name="Stajich J."/>
            <person name="Grigoriev I.V."/>
            <person name="Mortensen U.H."/>
            <person name="De Vries R.P."/>
            <person name="Baker S.E."/>
            <person name="Andersen M.R."/>
        </authorList>
    </citation>
    <scope>NUCLEOTIDE SEQUENCE [LARGE SCALE GENOMIC DNA]</scope>
    <source>
        <strain evidence="2 3">CBS 449.75</strain>
    </source>
</reference>
<dbReference type="PANTHER" id="PTHR10039">
    <property type="entry name" value="AMELOGENIN"/>
    <property type="match status" value="1"/>
</dbReference>
<comment type="caution">
    <text evidence="2">The sequence shown here is derived from an EMBL/GenBank/DDBJ whole genome shotgun (WGS) entry which is preliminary data.</text>
</comment>
<accession>A0ABR4LLX3</accession>